<feature type="domain" description="PB1-like" evidence="1">
    <location>
        <begin position="3"/>
        <end position="101"/>
    </location>
</feature>
<evidence type="ECO:0000259" key="1">
    <source>
        <dbReference type="Pfam" id="PF26130"/>
    </source>
</evidence>
<dbReference type="AlphaFoldDB" id="A0AAV0ZMG5"/>
<accession>A0AAV0ZMG5</accession>
<proteinExistence type="predicted"/>
<dbReference type="Pfam" id="PF26130">
    <property type="entry name" value="PB1-like"/>
    <property type="match status" value="1"/>
</dbReference>
<dbReference type="Proteomes" id="UP001157006">
    <property type="component" value="Chromosome 2"/>
</dbReference>
<evidence type="ECO:0000313" key="3">
    <source>
        <dbReference type="Proteomes" id="UP001157006"/>
    </source>
</evidence>
<organism evidence="2 3">
    <name type="scientific">Vicia faba</name>
    <name type="common">Broad bean</name>
    <name type="synonym">Faba vulgaris</name>
    <dbReference type="NCBI Taxonomy" id="3906"/>
    <lineage>
        <taxon>Eukaryota</taxon>
        <taxon>Viridiplantae</taxon>
        <taxon>Streptophyta</taxon>
        <taxon>Embryophyta</taxon>
        <taxon>Tracheophyta</taxon>
        <taxon>Spermatophyta</taxon>
        <taxon>Magnoliopsida</taxon>
        <taxon>eudicotyledons</taxon>
        <taxon>Gunneridae</taxon>
        <taxon>Pentapetalae</taxon>
        <taxon>rosids</taxon>
        <taxon>fabids</taxon>
        <taxon>Fabales</taxon>
        <taxon>Fabaceae</taxon>
        <taxon>Papilionoideae</taxon>
        <taxon>50 kb inversion clade</taxon>
        <taxon>NPAAA clade</taxon>
        <taxon>Hologalegina</taxon>
        <taxon>IRL clade</taxon>
        <taxon>Fabeae</taxon>
        <taxon>Vicia</taxon>
    </lineage>
</organism>
<evidence type="ECO:0000313" key="2">
    <source>
        <dbReference type="EMBL" id="CAI8598942.1"/>
    </source>
</evidence>
<reference evidence="2 3" key="1">
    <citation type="submission" date="2023-01" db="EMBL/GenBank/DDBJ databases">
        <authorList>
            <person name="Kreplak J."/>
        </authorList>
    </citation>
    <scope>NUCLEOTIDE SEQUENCE [LARGE SCALE GENOMIC DNA]</scope>
</reference>
<gene>
    <name evidence="2" type="ORF">VFH_II152280</name>
</gene>
<keyword evidence="3" id="KW-1185">Reference proteome</keyword>
<dbReference type="InterPro" id="IPR058594">
    <property type="entry name" value="PB1-like_dom_pln"/>
</dbReference>
<name>A0AAV0ZMG5_VICFA</name>
<protein>
    <recommendedName>
        <fullName evidence="1">PB1-like domain-containing protein</fullName>
    </recommendedName>
</protein>
<sequence>MGKFKVVFYTKGSVVKDPNLRYKGGDVYAYRGKDSDYWSYFKTCDLVIGVDPKFDLRGVKMWWKHDGGSFEKDLKPFRDDRDASELAIYSFGNDCEVYIYTKLKPITREITFMDRVRVKGNGKTCDEEFDNLSESSDE</sequence>
<dbReference type="EMBL" id="OX451737">
    <property type="protein sequence ID" value="CAI8598942.1"/>
    <property type="molecule type" value="Genomic_DNA"/>
</dbReference>